<evidence type="ECO:0000313" key="2">
    <source>
        <dbReference type="Proteomes" id="UP001396898"/>
    </source>
</evidence>
<name>A0ABR1RDF5_9PEZI</name>
<protein>
    <submittedName>
        <fullName evidence="1">Uncharacterized protein</fullName>
    </submittedName>
</protein>
<dbReference type="Proteomes" id="UP001396898">
    <property type="component" value="Unassembled WGS sequence"/>
</dbReference>
<keyword evidence="2" id="KW-1185">Reference proteome</keyword>
<dbReference type="EMBL" id="JAQQWI010000016">
    <property type="protein sequence ID" value="KAK8008624.1"/>
    <property type="molecule type" value="Genomic_DNA"/>
</dbReference>
<reference evidence="1 2" key="1">
    <citation type="submission" date="2023-01" db="EMBL/GenBank/DDBJ databases">
        <title>Analysis of 21 Apiospora genomes using comparative genomics revels a genus with tremendous synthesis potential of carbohydrate active enzymes and secondary metabolites.</title>
        <authorList>
            <person name="Sorensen T."/>
        </authorList>
    </citation>
    <scope>NUCLEOTIDE SEQUENCE [LARGE SCALE GENOMIC DNA]</scope>
    <source>
        <strain evidence="1 2">CBS 20057</strain>
    </source>
</reference>
<sequence length="118" mass="12830">MVETISSSTPAILCYNVAGHDALPPHRFRYDYEYNRCISQLATCGGRLATKRRFAQPLPPLSMCVFTLSGRIHLHGTVLACSKGLASWAKAGGLHTFEVWGLDNGGHELSSIGINRSV</sequence>
<organism evidence="1 2">
    <name type="scientific">Apiospora marii</name>
    <dbReference type="NCBI Taxonomy" id="335849"/>
    <lineage>
        <taxon>Eukaryota</taxon>
        <taxon>Fungi</taxon>
        <taxon>Dikarya</taxon>
        <taxon>Ascomycota</taxon>
        <taxon>Pezizomycotina</taxon>
        <taxon>Sordariomycetes</taxon>
        <taxon>Xylariomycetidae</taxon>
        <taxon>Amphisphaeriales</taxon>
        <taxon>Apiosporaceae</taxon>
        <taxon>Apiospora</taxon>
    </lineage>
</organism>
<accession>A0ABR1RDF5</accession>
<gene>
    <name evidence="1" type="ORF">PG991_011175</name>
</gene>
<proteinExistence type="predicted"/>
<comment type="caution">
    <text evidence="1">The sequence shown here is derived from an EMBL/GenBank/DDBJ whole genome shotgun (WGS) entry which is preliminary data.</text>
</comment>
<evidence type="ECO:0000313" key="1">
    <source>
        <dbReference type="EMBL" id="KAK8008624.1"/>
    </source>
</evidence>